<dbReference type="PANTHER" id="PTHR30040:SF2">
    <property type="entry name" value="FAD:PROTEIN FMN TRANSFERASE"/>
    <property type="match status" value="1"/>
</dbReference>
<evidence type="ECO:0000256" key="6">
    <source>
        <dbReference type="ARBA" id="ARBA00022723"/>
    </source>
</evidence>
<evidence type="ECO:0000256" key="8">
    <source>
        <dbReference type="ARBA" id="ARBA00022842"/>
    </source>
</evidence>
<dbReference type="RefSeq" id="WP_166232631.1">
    <property type="nucleotide sequence ID" value="NZ_SEWW01000009.1"/>
</dbReference>
<comment type="catalytic activity">
    <reaction evidence="10 11">
        <text>L-threonyl-[protein] + FAD = FMN-L-threonyl-[protein] + AMP + H(+)</text>
        <dbReference type="Rhea" id="RHEA:36847"/>
        <dbReference type="Rhea" id="RHEA-COMP:11060"/>
        <dbReference type="Rhea" id="RHEA-COMP:11061"/>
        <dbReference type="ChEBI" id="CHEBI:15378"/>
        <dbReference type="ChEBI" id="CHEBI:30013"/>
        <dbReference type="ChEBI" id="CHEBI:57692"/>
        <dbReference type="ChEBI" id="CHEBI:74257"/>
        <dbReference type="ChEBI" id="CHEBI:456215"/>
        <dbReference type="EC" id="2.7.1.180"/>
    </reaction>
</comment>
<evidence type="ECO:0000256" key="1">
    <source>
        <dbReference type="ARBA" id="ARBA00001946"/>
    </source>
</evidence>
<protein>
    <recommendedName>
        <fullName evidence="3 11">FAD:protein FMN transferase</fullName>
        <ecNumber evidence="2 11">2.7.1.180</ecNumber>
    </recommendedName>
    <alternativeName>
        <fullName evidence="9 11">Flavin transferase</fullName>
    </alternativeName>
</protein>
<feature type="coiled-coil region" evidence="12">
    <location>
        <begin position="47"/>
        <end position="74"/>
    </location>
</feature>
<gene>
    <name evidence="13" type="ORF">EWU23_12225</name>
</gene>
<keyword evidence="8 11" id="KW-0460">Magnesium</keyword>
<evidence type="ECO:0000313" key="13">
    <source>
        <dbReference type="EMBL" id="NGZ45243.1"/>
    </source>
</evidence>
<dbReference type="InterPro" id="IPR003374">
    <property type="entry name" value="ApbE-like_sf"/>
</dbReference>
<dbReference type="GO" id="GO:0016740">
    <property type="term" value="F:transferase activity"/>
    <property type="evidence" value="ECO:0007669"/>
    <property type="project" value="UniProtKB-KW"/>
</dbReference>
<evidence type="ECO:0000256" key="5">
    <source>
        <dbReference type="ARBA" id="ARBA00022679"/>
    </source>
</evidence>
<dbReference type="SUPFAM" id="SSF143631">
    <property type="entry name" value="ApbE-like"/>
    <property type="match status" value="1"/>
</dbReference>
<comment type="caution">
    <text evidence="13">The sequence shown here is derived from an EMBL/GenBank/DDBJ whole genome shotgun (WGS) entry which is preliminary data.</text>
</comment>
<keyword evidence="6 11" id="KW-0479">Metal-binding</keyword>
<dbReference type="Proteomes" id="UP001318301">
    <property type="component" value="Unassembled WGS sequence"/>
</dbReference>
<evidence type="ECO:0000256" key="10">
    <source>
        <dbReference type="ARBA" id="ARBA00048540"/>
    </source>
</evidence>
<dbReference type="PANTHER" id="PTHR30040">
    <property type="entry name" value="THIAMINE BIOSYNTHESIS LIPOPROTEIN APBE"/>
    <property type="match status" value="1"/>
</dbReference>
<evidence type="ECO:0000256" key="11">
    <source>
        <dbReference type="PIRNR" id="PIRNR006268"/>
    </source>
</evidence>
<proteinExistence type="inferred from homology"/>
<dbReference type="EMBL" id="SEWW01000009">
    <property type="protein sequence ID" value="NGZ45243.1"/>
    <property type="molecule type" value="Genomic_DNA"/>
</dbReference>
<evidence type="ECO:0000256" key="3">
    <source>
        <dbReference type="ARBA" id="ARBA00016337"/>
    </source>
</evidence>
<sequence>MMNKKSLLITVCLLCCGFLTQAQWIKYRFETARMGSPFRIIVSCQDSVGLSQTIQKAQALAENLEMQLSDYQANSDLSQVNHRAGTGQFYTIQEPFRAILKESLLAYRQSGGDLNIFIGRLVAAWRIARKTQLMPEQELLQKWVKALQSPCLEFNADSSAIRLLNSACQLDVGSIGKGFVAQRVLDYLVKSGYPYALVDAGGKVSASQVNPQGDAWKVGLELPNSKKVSTDFLEIKHQSIASSGKTYQQVEIAGKNYSHVLDPQTGIGLEHARSATAIAPDGARADWIATAATIMELEELKVMLQRFPQVQVLVWEYQRGKLEILLNHGILKVE</sequence>
<name>A0ABX0F0M4_9BACT</name>
<dbReference type="PIRSF" id="PIRSF006268">
    <property type="entry name" value="ApbE"/>
    <property type="match status" value="1"/>
</dbReference>
<keyword evidence="4 11" id="KW-0285">Flavoprotein</keyword>
<evidence type="ECO:0000313" key="14">
    <source>
        <dbReference type="Proteomes" id="UP001318301"/>
    </source>
</evidence>
<reference evidence="13 14" key="1">
    <citation type="submission" date="2019-02" db="EMBL/GenBank/DDBJ databases">
        <title>Genome of a new Bacteroidetes strain.</title>
        <authorList>
            <person name="Pitt A."/>
        </authorList>
    </citation>
    <scope>NUCLEOTIDE SEQUENCE [LARGE SCALE GENOMIC DNA]</scope>
    <source>
        <strain evidence="13 14">50C-KIRBA</strain>
    </source>
</reference>
<evidence type="ECO:0000256" key="9">
    <source>
        <dbReference type="ARBA" id="ARBA00031306"/>
    </source>
</evidence>
<comment type="cofactor">
    <cofactor evidence="1">
        <name>Mg(2+)</name>
        <dbReference type="ChEBI" id="CHEBI:18420"/>
    </cofactor>
</comment>
<accession>A0ABX0F0M4</accession>
<dbReference type="Pfam" id="PF02424">
    <property type="entry name" value="ApbE"/>
    <property type="match status" value="1"/>
</dbReference>
<dbReference type="InterPro" id="IPR024932">
    <property type="entry name" value="ApbE"/>
</dbReference>
<organism evidence="13 14">
    <name type="scientific">Aquirufa beregesia</name>
    <dbReference type="NCBI Taxonomy" id="2516556"/>
    <lineage>
        <taxon>Bacteria</taxon>
        <taxon>Pseudomonadati</taxon>
        <taxon>Bacteroidota</taxon>
        <taxon>Cytophagia</taxon>
        <taxon>Cytophagales</taxon>
        <taxon>Flectobacillaceae</taxon>
        <taxon>Aquirufa</taxon>
    </lineage>
</organism>
<evidence type="ECO:0000256" key="7">
    <source>
        <dbReference type="ARBA" id="ARBA00022827"/>
    </source>
</evidence>
<keyword evidence="5 11" id="KW-0808">Transferase</keyword>
<comment type="similarity">
    <text evidence="11">Belongs to the ApbE family.</text>
</comment>
<evidence type="ECO:0000256" key="4">
    <source>
        <dbReference type="ARBA" id="ARBA00022630"/>
    </source>
</evidence>
<keyword evidence="14" id="KW-1185">Reference proteome</keyword>
<keyword evidence="12" id="KW-0175">Coiled coil</keyword>
<keyword evidence="7 11" id="KW-0274">FAD</keyword>
<dbReference type="Gene3D" id="3.10.520.10">
    <property type="entry name" value="ApbE-like domains"/>
    <property type="match status" value="1"/>
</dbReference>
<evidence type="ECO:0000256" key="12">
    <source>
        <dbReference type="SAM" id="Coils"/>
    </source>
</evidence>
<dbReference type="EC" id="2.7.1.180" evidence="2 11"/>
<evidence type="ECO:0000256" key="2">
    <source>
        <dbReference type="ARBA" id="ARBA00011955"/>
    </source>
</evidence>